<keyword evidence="1" id="KW-0812">Transmembrane</keyword>
<keyword evidence="1" id="KW-1133">Transmembrane helix</keyword>
<accession>A0A0A7GF52</accession>
<feature type="transmembrane region" description="Helical" evidence="1">
    <location>
        <begin position="12"/>
        <end position="31"/>
    </location>
</feature>
<keyword evidence="1" id="KW-0472">Membrane</keyword>
<dbReference type="HOGENOM" id="CLU_1412371_0_0_2"/>
<dbReference type="STRING" id="565033.GACE_0514"/>
<feature type="transmembrane region" description="Helical" evidence="1">
    <location>
        <begin position="181"/>
        <end position="199"/>
    </location>
</feature>
<name>A0A0A7GF52_GEOAI</name>
<evidence type="ECO:0000313" key="3">
    <source>
        <dbReference type="Proteomes" id="UP000030624"/>
    </source>
</evidence>
<dbReference type="GeneID" id="24797117"/>
<feature type="transmembrane region" description="Helical" evidence="1">
    <location>
        <begin position="127"/>
        <end position="145"/>
    </location>
</feature>
<evidence type="ECO:0000313" key="2">
    <source>
        <dbReference type="EMBL" id="AIY89567.1"/>
    </source>
</evidence>
<feature type="transmembrane region" description="Helical" evidence="1">
    <location>
        <begin position="157"/>
        <end position="175"/>
    </location>
</feature>
<protein>
    <submittedName>
        <fullName evidence="2">Uncharacterized protein</fullName>
    </submittedName>
</protein>
<proteinExistence type="predicted"/>
<dbReference type="Proteomes" id="UP000030624">
    <property type="component" value="Chromosome"/>
</dbReference>
<dbReference type="EMBL" id="CP009552">
    <property type="protein sequence ID" value="AIY89567.1"/>
    <property type="molecule type" value="Genomic_DNA"/>
</dbReference>
<dbReference type="KEGG" id="gac:GACE_0514"/>
<dbReference type="eggNOG" id="arCOG10680">
    <property type="taxonomic scope" value="Archaea"/>
</dbReference>
<feature type="transmembrane region" description="Helical" evidence="1">
    <location>
        <begin position="97"/>
        <end position="115"/>
    </location>
</feature>
<dbReference type="AlphaFoldDB" id="A0A0A7GF52"/>
<reference evidence="2 3" key="1">
    <citation type="journal article" date="2015" name="Appl. Environ. Microbiol.">
        <title>The Geoglobus acetivorans genome: Fe(III) reduction, acetate utilization, autotrophic growth, and degradation of aromatic compounds in a hyperthermophilic archaeon.</title>
        <authorList>
            <person name="Mardanov A.V."/>
            <person name="Slododkina G.B."/>
            <person name="Slobodkin A.I."/>
            <person name="Beletsky A.V."/>
            <person name="Gavrilov S.N."/>
            <person name="Kublanov I.V."/>
            <person name="Bonch-Osmolovskaya E.A."/>
            <person name="Skryabin K.G."/>
            <person name="Ravin N.V."/>
        </authorList>
    </citation>
    <scope>NUCLEOTIDE SEQUENCE [LARGE SCALE GENOMIC DNA]</scope>
    <source>
        <strain evidence="2 3">SBH6</strain>
    </source>
</reference>
<sequence length="204" mass="23123">MKSDLLRYRDVALRVLIMLLIAYVAILFYKLQNPYAFPGIERRFAYTLIAVGTVVILLYFPYGKVTGRIEGGAWHRKFTRSTVSMYRHLKSLSTGQRFVMVAVILLMLAAVVLAFGNEADANRAAILSYFMLVVGVLNLLMEYVLNPDEDAPDPYSRSRMALSLVLLSVVIYFTPEISGKYPRLYLLPLVLLLLALFPGKFRSK</sequence>
<organism evidence="2 3">
    <name type="scientific">Geoglobus acetivorans</name>
    <dbReference type="NCBI Taxonomy" id="565033"/>
    <lineage>
        <taxon>Archaea</taxon>
        <taxon>Methanobacteriati</taxon>
        <taxon>Methanobacteriota</taxon>
        <taxon>Archaeoglobi</taxon>
        <taxon>Archaeoglobales</taxon>
        <taxon>Archaeoglobaceae</taxon>
        <taxon>Geoglobus</taxon>
    </lineage>
</organism>
<dbReference type="RefSeq" id="WP_048090926.1">
    <property type="nucleotide sequence ID" value="NZ_CP009552.1"/>
</dbReference>
<gene>
    <name evidence="2" type="ORF">GACE_0514</name>
</gene>
<feature type="transmembrane region" description="Helical" evidence="1">
    <location>
        <begin position="43"/>
        <end position="62"/>
    </location>
</feature>
<evidence type="ECO:0000256" key="1">
    <source>
        <dbReference type="SAM" id="Phobius"/>
    </source>
</evidence>